<name>A0ABR3EMP1_9AGAR</name>
<accession>A0ABR3EMP1</accession>
<dbReference type="Proteomes" id="UP001465976">
    <property type="component" value="Unassembled WGS sequence"/>
</dbReference>
<feature type="region of interest" description="Disordered" evidence="1">
    <location>
        <begin position="487"/>
        <end position="531"/>
    </location>
</feature>
<feature type="compositionally biased region" description="Polar residues" evidence="1">
    <location>
        <begin position="500"/>
        <end position="510"/>
    </location>
</feature>
<proteinExistence type="predicted"/>
<protein>
    <recommendedName>
        <fullName evidence="2">DUF6589 domain-containing protein</fullName>
    </recommendedName>
</protein>
<gene>
    <name evidence="3" type="ORF">V5O48_017952</name>
</gene>
<evidence type="ECO:0000256" key="1">
    <source>
        <dbReference type="SAM" id="MobiDB-lite"/>
    </source>
</evidence>
<dbReference type="InterPro" id="IPR046496">
    <property type="entry name" value="DUF6589"/>
</dbReference>
<evidence type="ECO:0000313" key="4">
    <source>
        <dbReference type="Proteomes" id="UP001465976"/>
    </source>
</evidence>
<feature type="compositionally biased region" description="Basic and acidic residues" evidence="1">
    <location>
        <begin position="248"/>
        <end position="259"/>
    </location>
</feature>
<feature type="domain" description="DUF6589" evidence="2">
    <location>
        <begin position="2"/>
        <end position="400"/>
    </location>
</feature>
<dbReference type="Pfam" id="PF20231">
    <property type="entry name" value="DUF6589"/>
    <property type="match status" value="1"/>
</dbReference>
<keyword evidence="4" id="KW-1185">Reference proteome</keyword>
<dbReference type="EMBL" id="JBAHYK010002982">
    <property type="protein sequence ID" value="KAL0564105.1"/>
    <property type="molecule type" value="Genomic_DNA"/>
</dbReference>
<feature type="non-terminal residue" evidence="3">
    <location>
        <position position="1"/>
    </location>
</feature>
<feature type="region of interest" description="Disordered" evidence="1">
    <location>
        <begin position="562"/>
        <end position="582"/>
    </location>
</feature>
<comment type="caution">
    <text evidence="3">The sequence shown here is derived from an EMBL/GenBank/DDBJ whole genome shotgun (WGS) entry which is preliminary data.</text>
</comment>
<sequence>GRVTSQYETRAAHIRLEPKPSVIHPLTTNGKNETVTPELKDALLDFLGQAGQTPESHQRRLFPVGGDGLTYQKINELKQYLQLHPNELEGLDIVEPQLKWWHTQATDITRIFQTHWGPPLSRDPSTLGHSARKIKRKEPANLKKVDYYPSVQLMHLVLDTLRSYLQVDDIFEYFEKLDRDGKLPTFEKLEEIARTVYRCYSTSQGIHHALHDASLPSDSSPWAASVPSSTSSDHTDVDQPAAGTQSKNNREREESQKSGDRVLANSIAFMRDALLSREAAYAAAAGDVMLFTFFGSGHAKYGTYALEFITTLELESSKELCEASLKMMLINLSGKPGAFAPCDLIQEYFNRLLEFIVERKGKEFDDRFIRRVVARNLHHLTRIKTDLRAGVDLARHSGKHSEPGCTPEMKILLETYRLHQLHFCIAGRFPDIDDREVDNLYAGWLKMVGPSGKVKKWVDETTRLRIKEDIERCIAALAAAESIDVSAGPPAADTMESAVSEGSDTDSLSDSSEKGSEHSDSDNKDEDDEHAFEVSTLGSNELCDGRLVTAIFSAELFLEGIENNQDEDMDIVEPGVGNESTD</sequence>
<feature type="compositionally biased region" description="Polar residues" evidence="1">
    <location>
        <begin position="220"/>
        <end position="232"/>
    </location>
</feature>
<evidence type="ECO:0000259" key="2">
    <source>
        <dbReference type="Pfam" id="PF20231"/>
    </source>
</evidence>
<evidence type="ECO:0000313" key="3">
    <source>
        <dbReference type="EMBL" id="KAL0564105.1"/>
    </source>
</evidence>
<feature type="compositionally biased region" description="Basic and acidic residues" evidence="1">
    <location>
        <begin position="511"/>
        <end position="522"/>
    </location>
</feature>
<organism evidence="3 4">
    <name type="scientific">Marasmius crinis-equi</name>
    <dbReference type="NCBI Taxonomy" id="585013"/>
    <lineage>
        <taxon>Eukaryota</taxon>
        <taxon>Fungi</taxon>
        <taxon>Dikarya</taxon>
        <taxon>Basidiomycota</taxon>
        <taxon>Agaricomycotina</taxon>
        <taxon>Agaricomycetes</taxon>
        <taxon>Agaricomycetidae</taxon>
        <taxon>Agaricales</taxon>
        <taxon>Marasmiineae</taxon>
        <taxon>Marasmiaceae</taxon>
        <taxon>Marasmius</taxon>
    </lineage>
</organism>
<reference evidence="3 4" key="1">
    <citation type="submission" date="2024-02" db="EMBL/GenBank/DDBJ databases">
        <title>A draft genome for the cacao thread blight pathogen Marasmius crinis-equi.</title>
        <authorList>
            <person name="Cohen S.P."/>
            <person name="Baruah I.K."/>
            <person name="Amoako-Attah I."/>
            <person name="Bukari Y."/>
            <person name="Meinhardt L.W."/>
            <person name="Bailey B.A."/>
        </authorList>
    </citation>
    <scope>NUCLEOTIDE SEQUENCE [LARGE SCALE GENOMIC DNA]</scope>
    <source>
        <strain evidence="3 4">GH-76</strain>
    </source>
</reference>
<feature type="region of interest" description="Disordered" evidence="1">
    <location>
        <begin position="220"/>
        <end position="259"/>
    </location>
</feature>